<comment type="caution">
    <text evidence="3">The sequence shown here is derived from an EMBL/GenBank/DDBJ whole genome shotgun (WGS) entry which is preliminary data.</text>
</comment>
<evidence type="ECO:0000313" key="4">
    <source>
        <dbReference type="Proteomes" id="UP000676565"/>
    </source>
</evidence>
<protein>
    <recommendedName>
        <fullName evidence="5">Transmembrane protein</fullName>
    </recommendedName>
</protein>
<evidence type="ECO:0008006" key="5">
    <source>
        <dbReference type="Google" id="ProtNLM"/>
    </source>
</evidence>
<gene>
    <name evidence="3" type="ORF">J8F10_13265</name>
</gene>
<dbReference type="Proteomes" id="UP000676565">
    <property type="component" value="Unassembled WGS sequence"/>
</dbReference>
<evidence type="ECO:0000256" key="1">
    <source>
        <dbReference type="SAM" id="Phobius"/>
    </source>
</evidence>
<keyword evidence="1" id="KW-0472">Membrane</keyword>
<feature type="chain" id="PRO_5046464745" description="Transmembrane protein" evidence="2">
    <location>
        <begin position="26"/>
        <end position="237"/>
    </location>
</feature>
<keyword evidence="2" id="KW-0732">Signal</keyword>
<proteinExistence type="predicted"/>
<accession>A0ABS5BRA0</accession>
<feature type="signal peptide" evidence="2">
    <location>
        <begin position="1"/>
        <end position="25"/>
    </location>
</feature>
<evidence type="ECO:0000256" key="2">
    <source>
        <dbReference type="SAM" id="SignalP"/>
    </source>
</evidence>
<name>A0ABS5BRA0_9BACT</name>
<sequence length="237" mass="25910">MVRARPPVLGIAVLAALFAVSPARADQDLSPVSYKVTVPGGEFVFVMLAPAGERGNGWLNEAQAAEVREIRRVYAVSGLYYNDGTVKPLWTVDWYAREVAVARDGVHMVRFGPRPELAPDRAAPLGPELATEAVSFFARGQLVRTYSIGELVDRPDRLPRSASHFYWRGGDSFDDARLEYALVTHDGNRFVFDARTGAITSQTRATPSAWWAVGGLATVAAGVALGLWLSRRNRRPA</sequence>
<feature type="transmembrane region" description="Helical" evidence="1">
    <location>
        <begin position="209"/>
        <end position="229"/>
    </location>
</feature>
<reference evidence="3 4" key="1">
    <citation type="submission" date="2021-04" db="EMBL/GenBank/DDBJ databases">
        <authorList>
            <person name="Ivanova A."/>
        </authorList>
    </citation>
    <scope>NUCLEOTIDE SEQUENCE [LARGE SCALE GENOMIC DNA]</scope>
    <source>
        <strain evidence="3 4">G18</strain>
    </source>
</reference>
<keyword evidence="1" id="KW-0812">Transmembrane</keyword>
<dbReference type="EMBL" id="JAGKQQ010000001">
    <property type="protein sequence ID" value="MBP3956253.1"/>
    <property type="molecule type" value="Genomic_DNA"/>
</dbReference>
<evidence type="ECO:0000313" key="3">
    <source>
        <dbReference type="EMBL" id="MBP3956253.1"/>
    </source>
</evidence>
<organism evidence="3 4">
    <name type="scientific">Gemmata palustris</name>
    <dbReference type="NCBI Taxonomy" id="2822762"/>
    <lineage>
        <taxon>Bacteria</taxon>
        <taxon>Pseudomonadati</taxon>
        <taxon>Planctomycetota</taxon>
        <taxon>Planctomycetia</taxon>
        <taxon>Gemmatales</taxon>
        <taxon>Gemmataceae</taxon>
        <taxon>Gemmata</taxon>
    </lineage>
</organism>
<keyword evidence="4" id="KW-1185">Reference proteome</keyword>
<keyword evidence="1" id="KW-1133">Transmembrane helix</keyword>
<dbReference type="RefSeq" id="WP_210654279.1">
    <property type="nucleotide sequence ID" value="NZ_JAGKQQ010000001.1"/>
</dbReference>